<accession>A0ABT3TLP5</accession>
<reference evidence="2" key="1">
    <citation type="submission" date="2019-02" db="EMBL/GenBank/DDBJ databases">
        <authorList>
            <person name="Li S.-H."/>
        </authorList>
    </citation>
    <scope>NUCLEOTIDE SEQUENCE</scope>
    <source>
        <strain evidence="2">IMCC14734</strain>
    </source>
</reference>
<dbReference type="EMBL" id="SHNN01000005">
    <property type="protein sequence ID" value="MCX2983181.1"/>
    <property type="molecule type" value="Genomic_DNA"/>
</dbReference>
<protein>
    <recommendedName>
        <fullName evidence="4">Lipoprotein</fullName>
    </recommendedName>
</protein>
<evidence type="ECO:0000313" key="2">
    <source>
        <dbReference type="EMBL" id="MCX2983181.1"/>
    </source>
</evidence>
<comment type="caution">
    <text evidence="2">The sequence shown here is derived from an EMBL/GenBank/DDBJ whole genome shotgun (WGS) entry which is preliminary data.</text>
</comment>
<gene>
    <name evidence="2" type="ORF">EYC98_20155</name>
</gene>
<evidence type="ECO:0000313" key="3">
    <source>
        <dbReference type="Proteomes" id="UP001143362"/>
    </source>
</evidence>
<evidence type="ECO:0000256" key="1">
    <source>
        <dbReference type="SAM" id="MobiDB-lite"/>
    </source>
</evidence>
<feature type="region of interest" description="Disordered" evidence="1">
    <location>
        <begin position="134"/>
        <end position="158"/>
    </location>
</feature>
<dbReference type="PROSITE" id="PS51257">
    <property type="entry name" value="PROKAR_LIPOPROTEIN"/>
    <property type="match status" value="1"/>
</dbReference>
<sequence>MRLKKYGWIAFAPLLLAGCAGQRTVETEVGGRLVCDTMFLYEMCAQDLTGNGQVDLLYFSDTNEIFMYREGTADIVTQVLPLHRCAVPMPPDTLDYSTRLMYATDDMGTMERLDLKRRLISNYLNERPVIDECLESHDGPAEGPEQDDFGEDDDMVDF</sequence>
<evidence type="ECO:0008006" key="4">
    <source>
        <dbReference type="Google" id="ProtNLM"/>
    </source>
</evidence>
<organism evidence="2 3">
    <name type="scientific">Candidatus Litorirhabdus singularis</name>
    <dbReference type="NCBI Taxonomy" id="2518993"/>
    <lineage>
        <taxon>Bacteria</taxon>
        <taxon>Pseudomonadati</taxon>
        <taxon>Pseudomonadota</taxon>
        <taxon>Gammaproteobacteria</taxon>
        <taxon>Cellvibrionales</taxon>
        <taxon>Halieaceae</taxon>
        <taxon>Candidatus Litorirhabdus</taxon>
    </lineage>
</organism>
<dbReference type="Proteomes" id="UP001143362">
    <property type="component" value="Unassembled WGS sequence"/>
</dbReference>
<feature type="compositionally biased region" description="Acidic residues" evidence="1">
    <location>
        <begin position="144"/>
        <end position="158"/>
    </location>
</feature>
<keyword evidence="3" id="KW-1185">Reference proteome</keyword>
<proteinExistence type="predicted"/>
<name>A0ABT3TLP5_9GAMM</name>